<name>A0A0G1L385_9BACT</name>
<dbReference type="PROSITE" id="PS01167">
    <property type="entry name" value="RIBOSOMAL_L17"/>
    <property type="match status" value="1"/>
</dbReference>
<organism evidence="7 8">
    <name type="scientific">Candidatus Yanofskybacteria bacterium GW2011_GWB1_45_11</name>
    <dbReference type="NCBI Taxonomy" id="1619026"/>
    <lineage>
        <taxon>Bacteria</taxon>
        <taxon>Candidatus Yanofskyibacteriota</taxon>
    </lineage>
</organism>
<dbReference type="EMBL" id="LCKD01000003">
    <property type="protein sequence ID" value="KKT90283.1"/>
    <property type="molecule type" value="Genomic_DNA"/>
</dbReference>
<reference evidence="7 8" key="1">
    <citation type="journal article" date="2015" name="Nature">
        <title>rRNA introns, odd ribosomes, and small enigmatic genomes across a large radiation of phyla.</title>
        <authorList>
            <person name="Brown C.T."/>
            <person name="Hug L.A."/>
            <person name="Thomas B.C."/>
            <person name="Sharon I."/>
            <person name="Castelle C.J."/>
            <person name="Singh A."/>
            <person name="Wilkins M.J."/>
            <person name="Williams K.H."/>
            <person name="Banfield J.F."/>
        </authorList>
    </citation>
    <scope>NUCLEOTIDE SEQUENCE [LARGE SCALE GENOMIC DNA]</scope>
</reference>
<accession>A0A0G1L385</accession>
<evidence type="ECO:0000313" key="8">
    <source>
        <dbReference type="Proteomes" id="UP000034368"/>
    </source>
</evidence>
<dbReference type="GO" id="GO:0003735">
    <property type="term" value="F:structural constituent of ribosome"/>
    <property type="evidence" value="ECO:0007669"/>
    <property type="project" value="InterPro"/>
</dbReference>
<evidence type="ECO:0000313" key="7">
    <source>
        <dbReference type="EMBL" id="KKT90283.1"/>
    </source>
</evidence>
<keyword evidence="2 5" id="KW-0689">Ribosomal protein</keyword>
<comment type="caution">
    <text evidence="7">The sequence shown here is derived from an EMBL/GenBank/DDBJ whole genome shotgun (WGS) entry which is preliminary data.</text>
</comment>
<evidence type="ECO:0000256" key="3">
    <source>
        <dbReference type="ARBA" id="ARBA00023274"/>
    </source>
</evidence>
<evidence type="ECO:0000256" key="5">
    <source>
        <dbReference type="RuleBase" id="RU000660"/>
    </source>
</evidence>
<comment type="similarity">
    <text evidence="1 5">Belongs to the bacterial ribosomal protein bL17 family.</text>
</comment>
<proteinExistence type="inferred from homology"/>
<keyword evidence="3 5" id="KW-0687">Ribonucleoprotein</keyword>
<dbReference type="SUPFAM" id="SSF64263">
    <property type="entry name" value="Prokaryotic ribosomal protein L17"/>
    <property type="match status" value="1"/>
</dbReference>
<evidence type="ECO:0000256" key="2">
    <source>
        <dbReference type="ARBA" id="ARBA00022980"/>
    </source>
</evidence>
<dbReference type="GO" id="GO:0006412">
    <property type="term" value="P:translation"/>
    <property type="evidence" value="ECO:0007669"/>
    <property type="project" value="InterPro"/>
</dbReference>
<protein>
    <recommendedName>
        <fullName evidence="4 6">50S ribosomal protein L17</fullName>
    </recommendedName>
</protein>
<sequence>MKRGNVRKFGRVRSKRKALHKALATALIEHGKIKTTAAKGKAVASYVEKLVTKSKNADVAVRRELSTGLGTKAVSTLTKNIAPLFADVKSGYTRITKLGRRISDGSAMVMVEFTKSWK</sequence>
<dbReference type="InterPro" id="IPR000456">
    <property type="entry name" value="Ribosomal_bL17"/>
</dbReference>
<dbReference type="Gene3D" id="3.90.1030.10">
    <property type="entry name" value="Ribosomal protein L17"/>
    <property type="match status" value="1"/>
</dbReference>
<dbReference type="NCBIfam" id="TIGR00059">
    <property type="entry name" value="L17"/>
    <property type="match status" value="1"/>
</dbReference>
<evidence type="ECO:0000256" key="4">
    <source>
        <dbReference type="ARBA" id="ARBA00035494"/>
    </source>
</evidence>
<dbReference type="Pfam" id="PF01196">
    <property type="entry name" value="Ribosomal_L17"/>
    <property type="match status" value="1"/>
</dbReference>
<dbReference type="PANTHER" id="PTHR14413:SF16">
    <property type="entry name" value="LARGE RIBOSOMAL SUBUNIT PROTEIN BL17M"/>
    <property type="match status" value="1"/>
</dbReference>
<gene>
    <name evidence="7" type="ORF">UW90_C0003G0007</name>
</gene>
<dbReference type="PANTHER" id="PTHR14413">
    <property type="entry name" value="RIBOSOMAL PROTEIN L17"/>
    <property type="match status" value="1"/>
</dbReference>
<dbReference type="InterPro" id="IPR047859">
    <property type="entry name" value="Ribosomal_bL17_CS"/>
</dbReference>
<evidence type="ECO:0000256" key="6">
    <source>
        <dbReference type="RuleBase" id="RU000661"/>
    </source>
</evidence>
<dbReference type="AlphaFoldDB" id="A0A0G1L385"/>
<dbReference type="GO" id="GO:0022625">
    <property type="term" value="C:cytosolic large ribosomal subunit"/>
    <property type="evidence" value="ECO:0007669"/>
    <property type="project" value="TreeGrafter"/>
</dbReference>
<evidence type="ECO:0000256" key="1">
    <source>
        <dbReference type="ARBA" id="ARBA00008777"/>
    </source>
</evidence>
<dbReference type="InterPro" id="IPR036373">
    <property type="entry name" value="Ribosomal_bL17_sf"/>
</dbReference>
<dbReference type="Proteomes" id="UP000034368">
    <property type="component" value="Unassembled WGS sequence"/>
</dbReference>